<sequence length="507" mass="60095">MRTAVLRRKKIEKKPFQKVDGSAWIHPFVFTHSSPSLYVQIALPIVDFLYRLKHNIMLHVSRTIRHSILRCLLALKKLSTSLLTVWIIFEIWKISMSADQRISKNPFRCYNDDEAIFLKNFYQLDCENPFLKNVSLRNLNTSTDVCELFNEPYDNNENFTLYSRIKMEFKNFPQNITHNDILEMEVACPGCHHIQIIDSQLFIVNRKTSVNFQLRSRNIKSMLKQVIDTFQSIKNLEMFIHVQDAVMLNSSDLNKKKHKVPVFGFAKTHKPPIWGLHPDGIVLIPCFTLWASLAPGIGRWRSVLENVPKIAEKIKWENRMNKLMWRGAQTGDRQWLTEIGQRKNDSKLDIEFMDWKSSPISPYYSENFKTIQQFCEYQYLLHQEGWSYSNRLKYLLLCGSPVIFAHFREWEEYWYHLLKHDHNILIWKDKGNEKSFHNLTRHLMLDAQRAKLIGTNGKKLVQQYLNEQAILCYFRNVLIEYEKLFTYKPQKHPDAISIDEFLVGHFT</sequence>
<gene>
    <name evidence="4" type="ORF">EDS130_LOCUS44398</name>
</gene>
<feature type="domain" description="Glycosyl transferase CAP10" evidence="3">
    <location>
        <begin position="232"/>
        <end position="488"/>
    </location>
</feature>
<dbReference type="PANTHER" id="PTHR12203:SF35">
    <property type="entry name" value="PROTEIN O-GLUCOSYLTRANSFERASE 1"/>
    <property type="match status" value="1"/>
</dbReference>
<dbReference type="AlphaFoldDB" id="A0A815VIL8"/>
<evidence type="ECO:0000313" key="4">
    <source>
        <dbReference type="EMBL" id="CAF1528765.1"/>
    </source>
</evidence>
<protein>
    <recommendedName>
        <fullName evidence="3">Glycosyl transferase CAP10 domain-containing protein</fullName>
    </recommendedName>
</protein>
<dbReference type="Proteomes" id="UP000663852">
    <property type="component" value="Unassembled WGS sequence"/>
</dbReference>
<dbReference type="OrthoDB" id="10020785at2759"/>
<comment type="similarity">
    <text evidence="1">Belongs to the glycosyltransferase 90 family.</text>
</comment>
<organism evidence="4 5">
    <name type="scientific">Adineta ricciae</name>
    <name type="common">Rotifer</name>
    <dbReference type="NCBI Taxonomy" id="249248"/>
    <lineage>
        <taxon>Eukaryota</taxon>
        <taxon>Metazoa</taxon>
        <taxon>Spiralia</taxon>
        <taxon>Gnathifera</taxon>
        <taxon>Rotifera</taxon>
        <taxon>Eurotatoria</taxon>
        <taxon>Bdelloidea</taxon>
        <taxon>Adinetida</taxon>
        <taxon>Adinetidae</taxon>
        <taxon>Adineta</taxon>
    </lineage>
</organism>
<dbReference type="EMBL" id="CAJNOJ010000851">
    <property type="protein sequence ID" value="CAF1528765.1"/>
    <property type="molecule type" value="Genomic_DNA"/>
</dbReference>
<reference evidence="4" key="1">
    <citation type="submission" date="2021-02" db="EMBL/GenBank/DDBJ databases">
        <authorList>
            <person name="Nowell W R."/>
        </authorList>
    </citation>
    <scope>NUCLEOTIDE SEQUENCE</scope>
</reference>
<dbReference type="SMART" id="SM00672">
    <property type="entry name" value="CAP10"/>
    <property type="match status" value="1"/>
</dbReference>
<evidence type="ECO:0000256" key="2">
    <source>
        <dbReference type="ARBA" id="ARBA00022679"/>
    </source>
</evidence>
<proteinExistence type="inferred from homology"/>
<dbReference type="Pfam" id="PF05686">
    <property type="entry name" value="Glyco_transf_90"/>
    <property type="match status" value="1"/>
</dbReference>
<keyword evidence="2" id="KW-0808">Transferase</keyword>
<evidence type="ECO:0000313" key="5">
    <source>
        <dbReference type="Proteomes" id="UP000663852"/>
    </source>
</evidence>
<accession>A0A815VIL8</accession>
<dbReference type="PANTHER" id="PTHR12203">
    <property type="entry name" value="KDEL LYS-ASP-GLU-LEU CONTAINING - RELATED"/>
    <property type="match status" value="1"/>
</dbReference>
<evidence type="ECO:0000259" key="3">
    <source>
        <dbReference type="SMART" id="SM00672"/>
    </source>
</evidence>
<comment type="caution">
    <text evidence="4">The sequence shown here is derived from an EMBL/GenBank/DDBJ whole genome shotgun (WGS) entry which is preliminary data.</text>
</comment>
<name>A0A815VIL8_ADIRI</name>
<evidence type="ECO:0000256" key="1">
    <source>
        <dbReference type="ARBA" id="ARBA00010118"/>
    </source>
</evidence>
<dbReference type="GO" id="GO:0016740">
    <property type="term" value="F:transferase activity"/>
    <property type="evidence" value="ECO:0007669"/>
    <property type="project" value="UniProtKB-KW"/>
</dbReference>
<dbReference type="InterPro" id="IPR051091">
    <property type="entry name" value="O-Glucosyltr/Glycosyltrsf_90"/>
</dbReference>
<dbReference type="InterPro" id="IPR006598">
    <property type="entry name" value="CAP10"/>
</dbReference>